<feature type="transmembrane region" description="Helical" evidence="5">
    <location>
        <begin position="63"/>
        <end position="83"/>
    </location>
</feature>
<accession>A0A6J6DGP2</accession>
<dbReference type="PANTHER" id="PTHR32322:SF2">
    <property type="entry name" value="EAMA DOMAIN-CONTAINING PROTEIN"/>
    <property type="match status" value="1"/>
</dbReference>
<keyword evidence="3 5" id="KW-1133">Transmembrane helix</keyword>
<dbReference type="InterPro" id="IPR037185">
    <property type="entry name" value="EmrE-like"/>
</dbReference>
<feature type="transmembrane region" description="Helical" evidence="5">
    <location>
        <begin position="269"/>
        <end position="286"/>
    </location>
</feature>
<evidence type="ECO:0000256" key="4">
    <source>
        <dbReference type="ARBA" id="ARBA00023136"/>
    </source>
</evidence>
<proteinExistence type="predicted"/>
<keyword evidence="4 5" id="KW-0472">Membrane</keyword>
<feature type="transmembrane region" description="Helical" evidence="5">
    <location>
        <begin position="120"/>
        <end position="138"/>
    </location>
</feature>
<name>A0A6J6DGP2_9ZZZZ</name>
<organism evidence="7">
    <name type="scientific">freshwater metagenome</name>
    <dbReference type="NCBI Taxonomy" id="449393"/>
    <lineage>
        <taxon>unclassified sequences</taxon>
        <taxon>metagenomes</taxon>
        <taxon>ecological metagenomes</taxon>
    </lineage>
</organism>
<sequence>MTRPVVLVMIAALLWGTTGTAAFWLGPEVSPLAIGAATMGIGGVVLGLLGGSSSLAVLRDGGATLWSVLGIVGVVVYPLTFYWGMSQAGIALGNLIALGLGPLAVALLEWGVDRSAPSRLWWFSSAVALAGIALMSSAKVDLGGGRESNVALGVVLAVVAGGAYGLYTYAFGRLIERGHTPRAVIGAMFGGASPILLVVLLMTGAGIFASGLHVALVGYLVLGPMVIAYVAFSLALRTLRSSTVASLALLEPLVAGVLAVAVVGERLGALAWVGGFTVLGAMVVLSRDNGARASSKNAYS</sequence>
<dbReference type="InterPro" id="IPR000620">
    <property type="entry name" value="EamA_dom"/>
</dbReference>
<reference evidence="7" key="1">
    <citation type="submission" date="2020-05" db="EMBL/GenBank/DDBJ databases">
        <authorList>
            <person name="Chiriac C."/>
            <person name="Salcher M."/>
            <person name="Ghai R."/>
            <person name="Kavagutti S V."/>
        </authorList>
    </citation>
    <scope>NUCLEOTIDE SEQUENCE</scope>
</reference>
<feature type="transmembrane region" description="Helical" evidence="5">
    <location>
        <begin position="244"/>
        <end position="263"/>
    </location>
</feature>
<keyword evidence="2 5" id="KW-0812">Transmembrane</keyword>
<evidence type="ECO:0000256" key="3">
    <source>
        <dbReference type="ARBA" id="ARBA00022989"/>
    </source>
</evidence>
<evidence type="ECO:0000313" key="7">
    <source>
        <dbReference type="EMBL" id="CAB4562275.1"/>
    </source>
</evidence>
<dbReference type="SUPFAM" id="SSF103481">
    <property type="entry name" value="Multidrug resistance efflux transporter EmrE"/>
    <property type="match status" value="2"/>
</dbReference>
<dbReference type="InterPro" id="IPR050638">
    <property type="entry name" value="AA-Vitamin_Transporters"/>
</dbReference>
<feature type="domain" description="EamA" evidence="6">
    <location>
        <begin position="152"/>
        <end position="286"/>
    </location>
</feature>
<feature type="transmembrane region" description="Helical" evidence="5">
    <location>
        <begin position="150"/>
        <end position="171"/>
    </location>
</feature>
<dbReference type="EMBL" id="CAEZTM010000004">
    <property type="protein sequence ID" value="CAB4562275.1"/>
    <property type="molecule type" value="Genomic_DNA"/>
</dbReference>
<evidence type="ECO:0000256" key="5">
    <source>
        <dbReference type="SAM" id="Phobius"/>
    </source>
</evidence>
<feature type="domain" description="EamA" evidence="6">
    <location>
        <begin position="5"/>
        <end position="136"/>
    </location>
</feature>
<dbReference type="Pfam" id="PF00892">
    <property type="entry name" value="EamA"/>
    <property type="match status" value="2"/>
</dbReference>
<evidence type="ECO:0000259" key="6">
    <source>
        <dbReference type="Pfam" id="PF00892"/>
    </source>
</evidence>
<feature type="transmembrane region" description="Helical" evidence="5">
    <location>
        <begin position="183"/>
        <end position="208"/>
    </location>
</feature>
<feature type="transmembrane region" description="Helical" evidence="5">
    <location>
        <begin position="89"/>
        <end position="108"/>
    </location>
</feature>
<feature type="transmembrane region" description="Helical" evidence="5">
    <location>
        <begin position="31"/>
        <end position="51"/>
    </location>
</feature>
<dbReference type="AlphaFoldDB" id="A0A6J6DGP2"/>
<evidence type="ECO:0000256" key="2">
    <source>
        <dbReference type="ARBA" id="ARBA00022692"/>
    </source>
</evidence>
<gene>
    <name evidence="7" type="ORF">UFOPK1684_00188</name>
</gene>
<dbReference type="PANTHER" id="PTHR32322">
    <property type="entry name" value="INNER MEMBRANE TRANSPORTER"/>
    <property type="match status" value="1"/>
</dbReference>
<evidence type="ECO:0000256" key="1">
    <source>
        <dbReference type="ARBA" id="ARBA00004141"/>
    </source>
</evidence>
<protein>
    <submittedName>
        <fullName evidence="7">Unannotated protein</fullName>
    </submittedName>
</protein>
<feature type="transmembrane region" description="Helical" evidence="5">
    <location>
        <begin position="214"/>
        <end position="232"/>
    </location>
</feature>
<comment type="subcellular location">
    <subcellularLocation>
        <location evidence="1">Membrane</location>
        <topology evidence="1">Multi-pass membrane protein</topology>
    </subcellularLocation>
</comment>
<dbReference type="GO" id="GO:0016020">
    <property type="term" value="C:membrane"/>
    <property type="evidence" value="ECO:0007669"/>
    <property type="project" value="UniProtKB-SubCell"/>
</dbReference>